<dbReference type="Gene3D" id="3.90.320.10">
    <property type="match status" value="1"/>
</dbReference>
<protein>
    <recommendedName>
        <fullName evidence="1">PD-(D/E)XK endonuclease-like domain-containing protein</fullName>
    </recommendedName>
</protein>
<feature type="domain" description="PD-(D/E)XK endonuclease-like" evidence="1">
    <location>
        <begin position="52"/>
        <end position="186"/>
    </location>
</feature>
<sequence length="211" mass="23501">MLIPWAVGLAEKHIRAFLESNTGPFSMEEIIPIIEEAVRQHQIKKDEAASIGDMVHAYAEAFALAVIGKQEVPQIPEDADERVRAGINAFLNWFVSNDVQFLHAEKLVYSPTHGFAGLVDAVANVNGQRTLIDYKTSKGVYTEMRYQVAAYCLAFEEEHGKSLDGALILHFDKETGVCNPHPLTEDELMKDSSAFLACLALKKRERELAKV</sequence>
<dbReference type="AlphaFoldDB" id="A0A2H0BSW4"/>
<accession>A0A2H0BSW4</accession>
<comment type="caution">
    <text evidence="2">The sequence shown here is derived from an EMBL/GenBank/DDBJ whole genome shotgun (WGS) entry which is preliminary data.</text>
</comment>
<evidence type="ECO:0000313" key="2">
    <source>
        <dbReference type="EMBL" id="PIP60767.1"/>
    </source>
</evidence>
<evidence type="ECO:0000259" key="1">
    <source>
        <dbReference type="Pfam" id="PF12705"/>
    </source>
</evidence>
<organism evidence="2 3">
    <name type="scientific">Candidatus Uhrbacteria bacterium CG22_combo_CG10-13_8_21_14_all_47_17</name>
    <dbReference type="NCBI Taxonomy" id="1975041"/>
    <lineage>
        <taxon>Bacteria</taxon>
        <taxon>Candidatus Uhriibacteriota</taxon>
    </lineage>
</organism>
<reference evidence="2 3" key="1">
    <citation type="submission" date="2017-09" db="EMBL/GenBank/DDBJ databases">
        <title>Depth-based differentiation of microbial function through sediment-hosted aquifers and enrichment of novel symbionts in the deep terrestrial subsurface.</title>
        <authorList>
            <person name="Probst A.J."/>
            <person name="Ladd B."/>
            <person name="Jarett J.K."/>
            <person name="Geller-Mcgrath D.E."/>
            <person name="Sieber C.M."/>
            <person name="Emerson J.B."/>
            <person name="Anantharaman K."/>
            <person name="Thomas B.C."/>
            <person name="Malmstrom R."/>
            <person name="Stieglmeier M."/>
            <person name="Klingl A."/>
            <person name="Woyke T."/>
            <person name="Ryan C.M."/>
            <person name="Banfield J.F."/>
        </authorList>
    </citation>
    <scope>NUCLEOTIDE SEQUENCE [LARGE SCALE GENOMIC DNA]</scope>
    <source>
        <strain evidence="2">CG22_combo_CG10-13_8_21_14_all_47_17</strain>
    </source>
</reference>
<dbReference type="Proteomes" id="UP000231581">
    <property type="component" value="Unassembled WGS sequence"/>
</dbReference>
<evidence type="ECO:0000313" key="3">
    <source>
        <dbReference type="Proteomes" id="UP000231581"/>
    </source>
</evidence>
<dbReference type="Pfam" id="PF12705">
    <property type="entry name" value="PDDEXK_1"/>
    <property type="match status" value="1"/>
</dbReference>
<dbReference type="InterPro" id="IPR011604">
    <property type="entry name" value="PDDEXK-like_dom_sf"/>
</dbReference>
<dbReference type="EMBL" id="PCSZ01000033">
    <property type="protein sequence ID" value="PIP60767.1"/>
    <property type="molecule type" value="Genomic_DNA"/>
</dbReference>
<dbReference type="InterPro" id="IPR038726">
    <property type="entry name" value="PDDEXK_AddAB-type"/>
</dbReference>
<name>A0A2H0BSW4_9BACT</name>
<proteinExistence type="predicted"/>
<gene>
    <name evidence="2" type="ORF">COX00_01475</name>
</gene>